<dbReference type="EMBL" id="JANRMS010000335">
    <property type="protein sequence ID" value="KAJ3541725.1"/>
    <property type="molecule type" value="Genomic_DNA"/>
</dbReference>
<reference evidence="1" key="1">
    <citation type="submission" date="2022-08" db="EMBL/GenBank/DDBJ databases">
        <title>Genome Sequence of Fusarium decemcellulare.</title>
        <authorList>
            <person name="Buettner E."/>
        </authorList>
    </citation>
    <scope>NUCLEOTIDE SEQUENCE</scope>
    <source>
        <strain evidence="1">Babe19</strain>
    </source>
</reference>
<proteinExistence type="predicted"/>
<evidence type="ECO:0000313" key="1">
    <source>
        <dbReference type="EMBL" id="KAJ3541725.1"/>
    </source>
</evidence>
<organism evidence="1 2">
    <name type="scientific">Fusarium decemcellulare</name>
    <dbReference type="NCBI Taxonomy" id="57161"/>
    <lineage>
        <taxon>Eukaryota</taxon>
        <taxon>Fungi</taxon>
        <taxon>Dikarya</taxon>
        <taxon>Ascomycota</taxon>
        <taxon>Pezizomycotina</taxon>
        <taxon>Sordariomycetes</taxon>
        <taxon>Hypocreomycetidae</taxon>
        <taxon>Hypocreales</taxon>
        <taxon>Nectriaceae</taxon>
        <taxon>Fusarium</taxon>
        <taxon>Fusarium decemcellulare species complex</taxon>
    </lineage>
</organism>
<gene>
    <name evidence="1" type="ORF">NM208_g4473</name>
</gene>
<name>A0ACC1SKX7_9HYPO</name>
<keyword evidence="2" id="KW-1185">Reference proteome</keyword>
<sequence>MASDDENVSILGIAEGILAKTEEITKYLQDHDIAAPTFSCSSARVPVTTDYHELQMSLKESLEDLQLLVEGPAKFYRNYAMRGHEMAAFQVALEFGFFTLVPSHGEISLDELATKAGLDLDRTSRILRLLITHRFFKETTPGFISHNSFSQALQDDEFLSLVHYSFDEMLKAAVESGASLKAYPSESDSLHCPFNERHGTPIFDYYSTRPKEAARFAKAMAAWRRMENSVTELRDNFPWGTLNGTIVDIGGGSGHVSIILAQSFPQLNFQVQDDNQDMLDVGQNLLTDDVRDRVSFVKASFFEPQGYKSAAAYMIRQCTHNWADKDVVAMFRSVVPGLEDSPPETPLLINEIVLPETGTVSRIREREMRQADMVMLISCGAKQRTKAEFGSLLKEADARYEIRKVHDSGALGVLEPLKGSAISEEPGKRARATSKVTWVKNLDNSLILLILTFLKFHGGHPPATMAGFTGWKLTAVYLTALVTTLTTLLIVTLFVSLFALKKDNGTGEGTESGLGQSLLYEGKCDVTSRSNLWIHLAINIIGTGVLASSNFFMQSLVAPTRPEVDKAHALGHWVEIGVQSIRNFRFIGWRKILFWCLFSLSSVPLHLVFNGTVLESKGTNGFTLLVAAQSFIDNDWKGLAPITQAFPGHQDGDPRIERYYTPYSYNSYDTYDKETVKKISSSLLARNETSNWEYLDPKSCINRYNDPKSALTHYRHVVMMIQNYNDVEPTPGWKLSQVLKNTTNLTNTDTVNPLWSMNAYSRTGRLYSNTYISDPDGNGMWVTNEAVNTFDVHSGLIIMDRSYVKAPYQVMDVSGCWSEIYEAPCRLSIANTLLLIVCIMCLFKCLLCFIVLKLRVWGEENPLMTPGDAIASFIATPDEETKGMCTLSMNDLKTTPKHSNSTSKYKWLQGPRPWKSIPKRTFGKAVPLNIWILSSALIGSSLIVAAVMLSLAISGQPLKDARFGHSPQNEDVASAGLENMSLIELTMVANLPQLILSICYMSYNGLFTRMLAEFEWSKYSVEFRALRVTEPKGKQSATYRLQLPYRFSIPLIIVSIVLHWMYSNCIYVSNYEAFVPQYPYAPETTVGLQFSSKAILIGLVVSITVAITPIFLAFIRLPGITVISGGNSAVISAACHIPSLELKSLSRTTSKMSKRSSIGRDFDSVSTQLIDNAEDELEAIARKKVKWGQVSGGKSDDSQTGHLAFGTEEHEVTEPVDGEFYSGI</sequence>
<comment type="caution">
    <text evidence="1">The sequence shown here is derived from an EMBL/GenBank/DDBJ whole genome shotgun (WGS) entry which is preliminary data.</text>
</comment>
<accession>A0ACC1SKX7</accession>
<protein>
    <submittedName>
        <fullName evidence="1">Uncharacterized protein</fullName>
    </submittedName>
</protein>
<dbReference type="Proteomes" id="UP001148629">
    <property type="component" value="Unassembled WGS sequence"/>
</dbReference>
<evidence type="ECO:0000313" key="2">
    <source>
        <dbReference type="Proteomes" id="UP001148629"/>
    </source>
</evidence>